<dbReference type="EMBL" id="LAQJ01000058">
    <property type="protein sequence ID" value="KKO20831.1"/>
    <property type="molecule type" value="Genomic_DNA"/>
</dbReference>
<dbReference type="AlphaFoldDB" id="A0A0M2V111"/>
<evidence type="ECO:0000256" key="1">
    <source>
        <dbReference type="ARBA" id="ARBA00022679"/>
    </source>
</evidence>
<reference evidence="3 4" key="1">
    <citation type="journal article" date="2013" name="BMC Microbiol.">
        <title>Identification of the type II cytochrome c maturation pathway in anammox bacteria by comparative genomics.</title>
        <authorList>
            <person name="Ferousi C."/>
            <person name="Speth D.R."/>
            <person name="Reimann J."/>
            <person name="Op den Camp H.J."/>
            <person name="Allen J.W."/>
            <person name="Keltjens J.T."/>
            <person name="Jetten M.S."/>
        </authorList>
    </citation>
    <scope>NUCLEOTIDE SEQUENCE [LARGE SCALE GENOMIC DNA]</scope>
    <source>
        <strain evidence="3">RU1</strain>
    </source>
</reference>
<evidence type="ECO:0000313" key="3">
    <source>
        <dbReference type="EMBL" id="KKO20831.1"/>
    </source>
</evidence>
<evidence type="ECO:0000313" key="4">
    <source>
        <dbReference type="Proteomes" id="UP000034954"/>
    </source>
</evidence>
<dbReference type="Proteomes" id="UP000034954">
    <property type="component" value="Unassembled WGS sequence"/>
</dbReference>
<organism evidence="3 4">
    <name type="scientific">Candidatus Brocadia fulgida</name>
    <dbReference type="NCBI Taxonomy" id="380242"/>
    <lineage>
        <taxon>Bacteria</taxon>
        <taxon>Pseudomonadati</taxon>
        <taxon>Planctomycetota</taxon>
        <taxon>Candidatus Brocadiia</taxon>
        <taxon>Candidatus Brocadiales</taxon>
        <taxon>Candidatus Brocadiaceae</taxon>
        <taxon>Candidatus Brocadia</taxon>
    </lineage>
</organism>
<protein>
    <submittedName>
        <fullName evidence="3">Glycosyltransferase</fullName>
    </submittedName>
</protein>
<dbReference type="Pfam" id="PF00534">
    <property type="entry name" value="Glycos_transf_1"/>
    <property type="match status" value="1"/>
</dbReference>
<dbReference type="InterPro" id="IPR001296">
    <property type="entry name" value="Glyco_trans_1"/>
</dbReference>
<accession>A0A0M2V111</accession>
<feature type="domain" description="Glycosyl transferase family 1" evidence="2">
    <location>
        <begin position="139"/>
        <end position="294"/>
    </location>
</feature>
<comment type="caution">
    <text evidence="3">The sequence shown here is derived from an EMBL/GenBank/DDBJ whole genome shotgun (WGS) entry which is preliminary data.</text>
</comment>
<dbReference type="CDD" id="cd03809">
    <property type="entry name" value="GT4_MtfB-like"/>
    <property type="match status" value="1"/>
</dbReference>
<dbReference type="Gene3D" id="3.40.50.2000">
    <property type="entry name" value="Glycogen Phosphorylase B"/>
    <property type="match status" value="2"/>
</dbReference>
<gene>
    <name evidence="3" type="ORF">BROFUL_00444</name>
</gene>
<keyword evidence="1" id="KW-0808">Transferase</keyword>
<dbReference type="GO" id="GO:0009103">
    <property type="term" value="P:lipopolysaccharide biosynthetic process"/>
    <property type="evidence" value="ECO:0007669"/>
    <property type="project" value="TreeGrafter"/>
</dbReference>
<dbReference type="PANTHER" id="PTHR46401:SF2">
    <property type="entry name" value="GLYCOSYLTRANSFERASE WBBK-RELATED"/>
    <property type="match status" value="1"/>
</dbReference>
<sequence length="319" mass="37002">MPSKNTLLRLCWEQFFLPRILKRKRVTLLFSPANVCPLLGRLTNVVMIQNIEPFSNRVPEKRRFLQRIRLKSLKLLTILSVRKARTTIFPSLKARSDIEKSGVMMRHAEVIYHSMNRELFHPFRENDDALLQCKKKYQVNSFILFVSNIQRYKNVFELIRAFVLLRDTIDNALQLVLAGTCPDRKYYNEMKSFIIREGYERRILFLGNVPYEDLPHLYAACTLFVYPSTCESFGMTLVEAMACGAPVLASDREPMQEICADAAIYFDPMDPTAIADVIRKTIRNHDLLSALKINSLERAKAFSWENTARDTLKALTNMH</sequence>
<name>A0A0M2V111_9BACT</name>
<dbReference type="GO" id="GO:0016757">
    <property type="term" value="F:glycosyltransferase activity"/>
    <property type="evidence" value="ECO:0007669"/>
    <property type="project" value="InterPro"/>
</dbReference>
<dbReference type="SUPFAM" id="SSF53756">
    <property type="entry name" value="UDP-Glycosyltransferase/glycogen phosphorylase"/>
    <property type="match status" value="1"/>
</dbReference>
<evidence type="ECO:0000259" key="2">
    <source>
        <dbReference type="Pfam" id="PF00534"/>
    </source>
</evidence>
<dbReference type="PANTHER" id="PTHR46401">
    <property type="entry name" value="GLYCOSYLTRANSFERASE WBBK-RELATED"/>
    <property type="match status" value="1"/>
</dbReference>
<keyword evidence="4" id="KW-1185">Reference proteome</keyword>
<proteinExistence type="predicted"/>